<dbReference type="InterPro" id="IPR025624">
    <property type="entry name" value="PcfK"/>
</dbReference>
<gene>
    <name evidence="1" type="ORF">JCM15093_3225</name>
</gene>
<accession>A0A069D6H1</accession>
<protein>
    <submittedName>
        <fullName evidence="1">Uncharacterized protein</fullName>
    </submittedName>
</protein>
<dbReference type="EMBL" id="BAJS01000033">
    <property type="protein sequence ID" value="GAK37935.1"/>
    <property type="molecule type" value="Genomic_DNA"/>
</dbReference>
<dbReference type="Proteomes" id="UP000027601">
    <property type="component" value="Unassembled WGS sequence"/>
</dbReference>
<comment type="caution">
    <text evidence="1">The sequence shown here is derived from an EMBL/GenBank/DDBJ whole genome shotgun (WGS) entry which is preliminary data.</text>
</comment>
<proteinExistence type="predicted"/>
<sequence>MNHTIELTEEDKRKAKEAALKEYEAKEIKKIEEARKKKLDKKAEKVAKQEVAPSLFDFEE</sequence>
<organism evidence="1 2">
    <name type="scientific">Bacteroides graminisolvens DSM 19988 = JCM 15093</name>
    <dbReference type="NCBI Taxonomy" id="1121097"/>
    <lineage>
        <taxon>Bacteria</taxon>
        <taxon>Pseudomonadati</taxon>
        <taxon>Bacteroidota</taxon>
        <taxon>Bacteroidia</taxon>
        <taxon>Bacteroidales</taxon>
        <taxon>Bacteroidaceae</taxon>
        <taxon>Bacteroides</taxon>
    </lineage>
</organism>
<name>A0A069D6H1_9BACE</name>
<evidence type="ECO:0000313" key="1">
    <source>
        <dbReference type="EMBL" id="GAK37935.1"/>
    </source>
</evidence>
<dbReference type="AlphaFoldDB" id="A0A069D6H1"/>
<reference evidence="1 2" key="1">
    <citation type="journal article" date="2015" name="Microbes Environ.">
        <title>Distribution and evolution of nitrogen fixation genes in the phylum bacteroidetes.</title>
        <authorList>
            <person name="Inoue J."/>
            <person name="Oshima K."/>
            <person name="Suda W."/>
            <person name="Sakamoto M."/>
            <person name="Iino T."/>
            <person name="Noda S."/>
            <person name="Hongoh Y."/>
            <person name="Hattori M."/>
            <person name="Ohkuma M."/>
        </authorList>
    </citation>
    <scope>NUCLEOTIDE SEQUENCE [LARGE SCALE GENOMIC DNA]</scope>
    <source>
        <strain evidence="1 2">JCM 15093</strain>
    </source>
</reference>
<keyword evidence="2" id="KW-1185">Reference proteome</keyword>
<dbReference type="STRING" id="1121097.GCA_000428125_02378"/>
<dbReference type="Pfam" id="PF14058">
    <property type="entry name" value="PcfK"/>
    <property type="match status" value="1"/>
</dbReference>
<evidence type="ECO:0000313" key="2">
    <source>
        <dbReference type="Proteomes" id="UP000027601"/>
    </source>
</evidence>